<evidence type="ECO:0000313" key="2">
    <source>
        <dbReference type="Proteomes" id="UP000005697"/>
    </source>
</evidence>
<accession>F0F954</accession>
<keyword evidence="2" id="KW-1185">Reference proteome</keyword>
<name>F0F954_9BACT</name>
<gene>
    <name evidence="1" type="ORF">HMPREF9141_2121</name>
</gene>
<evidence type="ECO:0000313" key="1">
    <source>
        <dbReference type="EMBL" id="EGC19228.1"/>
    </source>
</evidence>
<dbReference type="STRING" id="888743.HMPREF9141_2121"/>
<comment type="caution">
    <text evidence="1">The sequence shown here is derived from an EMBL/GenBank/DDBJ whole genome shotgun (WGS) entry which is preliminary data.</text>
</comment>
<dbReference type="Gene3D" id="3.80.10.10">
    <property type="entry name" value="Ribonuclease Inhibitor"/>
    <property type="match status" value="5"/>
</dbReference>
<dbReference type="eggNOG" id="COG5492">
    <property type="taxonomic scope" value="Bacteria"/>
</dbReference>
<sequence>MINMVKIKLLLLALLFAAIPNFLWAYTKDKVVTFEGLSYKVLEEDGHGKDPKLMFVGTTKTGHVDIPATVNDGRGITFKVTEIGAEGDYNCKNVTSVTMPESIVKINDGSFSDSKITRIDIPKNVAEIQTNAWIKLSKNPECHVASENPKFESDENGVLYTKGKTELRTVPYNIMSKVGGDTYTVNITVKYITKAAFRDSENLKKIKLPTTLEKVDDFWPTIASTSTLEAFVMDGVGTNYQVVDGVLFTKGPNKLIRYPHAKNQATYTVPAGVAGIAGNGFSGTPSLTDINLNEVTKVDVSAIAHLPNLKKITLPKNLKKDGLVQGAFENCPKLEAYAVAPGNPDFSAEDGVLFSADKKILYFYPIGKKDKSYTIPNTVEEIGDKAFQGASWITSLVIPTNVKRIKGEAFRQNYNLSSVEFKEPSNLTKLENYAFWTCPKLKEVTLPSSIDKIGKSFVDCDILETINVPNGSKIETIEEDAFKTNKNLKNFNFKGTCPLKTIKANAFQDLKNFETFNFPKTVTNIERNAFTGCANMKTVKFDENADIEKIGEGAFADCGLTTISLPEKVKEIEKEAFLKCKALEVINIKKYTTRIDPEAFKYCDNLTDINIDKENTVYSSIDGYLLSPDKETLILFPPGKANSKFTLLPPSIKKIGDNSFLNCEKLTNVTIPNKVKEIGRRAFGLCKNLNTITFLCDDMIDPSKINQAQNNMSFDDGSQADDMFKNITINVRKELYDQYANNEFYKKFKGGIKKSFFVNDEEYIAMSDKSVNMLKTKREDYTFVLPTEIEHEGKKYEVNLIGDYAFEGVNNKIKEVVVKKNVEYIGAKAFVTNKDKNNLQSTVESVFFIESEPTAKMLSTTRFELDETGTNYNEFAPTTKVYVKKSALPIYREKWNKKVYDRAIHKFKESEFNFISQIDYKIPVKKFITNKYGTFAREFDTDFSAYKAENNNTDVAAFVSKRTDIKIGNGDYGISTYHVSMTSVDVNGGVRGHYGYVPAETGVLLKVLDKEATPADFFYTIGEKDDVKYTINGNVMRGVTVNSRSVSPTEEGGPVYVITKKKGIFEKLTQTVQFPIHKAYASLGNIPAGAKVMFSFSDDDSSTTGIMSVDAEKPADNVYYNLNGQRVTTPQRGIYIQNGRKVIVK</sequence>
<organism evidence="1 2">
    <name type="scientific">Prevotella multiformis DSM 16608</name>
    <dbReference type="NCBI Taxonomy" id="888743"/>
    <lineage>
        <taxon>Bacteria</taxon>
        <taxon>Pseudomonadati</taxon>
        <taxon>Bacteroidota</taxon>
        <taxon>Bacteroidia</taxon>
        <taxon>Bacteroidales</taxon>
        <taxon>Prevotellaceae</taxon>
        <taxon>Prevotella</taxon>
    </lineage>
</organism>
<dbReference type="HOGENOM" id="CLU_009157_0_0_10"/>
<reference evidence="1 2" key="1">
    <citation type="submission" date="2011-01" db="EMBL/GenBank/DDBJ databases">
        <authorList>
            <person name="Muzny D."/>
            <person name="Qin X."/>
            <person name="Deng J."/>
            <person name="Jiang H."/>
            <person name="Liu Y."/>
            <person name="Qu J."/>
            <person name="Song X.-Z."/>
            <person name="Zhang L."/>
            <person name="Thornton R."/>
            <person name="Coyle M."/>
            <person name="Francisco L."/>
            <person name="Jackson L."/>
            <person name="Javaid M."/>
            <person name="Korchina V."/>
            <person name="Kovar C."/>
            <person name="Mata R."/>
            <person name="Mathew T."/>
            <person name="Ngo R."/>
            <person name="Nguyen L."/>
            <person name="Nguyen N."/>
            <person name="Okwuonu G."/>
            <person name="Ongeri F."/>
            <person name="Pham C."/>
            <person name="Simmons D."/>
            <person name="Wilczek-Boney K."/>
            <person name="Hale W."/>
            <person name="Jakkamsetti A."/>
            <person name="Pham P."/>
            <person name="Ruth R."/>
            <person name="San Lucas F."/>
            <person name="Warren J."/>
            <person name="Zhang J."/>
            <person name="Zhao Z."/>
            <person name="Zhou C."/>
            <person name="Zhu D."/>
            <person name="Lee S."/>
            <person name="Bess C."/>
            <person name="Blankenburg K."/>
            <person name="Forbes L."/>
            <person name="Fu Q."/>
            <person name="Gubbala S."/>
            <person name="Hirani K."/>
            <person name="Jayaseelan J.C."/>
            <person name="Lara F."/>
            <person name="Munidasa M."/>
            <person name="Palculict T."/>
            <person name="Patil S."/>
            <person name="Pu L.-L."/>
            <person name="Saada N."/>
            <person name="Tang L."/>
            <person name="Weissenberger G."/>
            <person name="Zhu Y."/>
            <person name="Hemphill L."/>
            <person name="Shang Y."/>
            <person name="Youmans B."/>
            <person name="Ayvaz T."/>
            <person name="Ross M."/>
            <person name="Santibanez J."/>
            <person name="Aqrawi P."/>
            <person name="Gross S."/>
            <person name="Joshi V."/>
            <person name="Fowler G."/>
            <person name="Nazareth L."/>
            <person name="Reid J."/>
            <person name="Worley K."/>
            <person name="Petrosino J."/>
            <person name="Highlander S."/>
            <person name="Gibbs R."/>
        </authorList>
    </citation>
    <scope>NUCLEOTIDE SEQUENCE [LARGE SCALE GENOMIC DNA]</scope>
    <source>
        <strain evidence="1 2">DSM 16608</strain>
    </source>
</reference>
<dbReference type="PANTHER" id="PTHR45661">
    <property type="entry name" value="SURFACE ANTIGEN"/>
    <property type="match status" value="1"/>
</dbReference>
<dbReference type="EMBL" id="AEWX01000029">
    <property type="protein sequence ID" value="EGC19228.1"/>
    <property type="molecule type" value="Genomic_DNA"/>
</dbReference>
<protein>
    <recommendedName>
        <fullName evidence="3">Leucine Rich Repeat protein</fullName>
    </recommendedName>
</protein>
<dbReference type="SUPFAM" id="SSF52058">
    <property type="entry name" value="L domain-like"/>
    <property type="match status" value="2"/>
</dbReference>
<proteinExistence type="predicted"/>
<dbReference type="PANTHER" id="PTHR45661:SF3">
    <property type="entry name" value="IG-LIKE DOMAIN-CONTAINING PROTEIN"/>
    <property type="match status" value="1"/>
</dbReference>
<dbReference type="AlphaFoldDB" id="F0F954"/>
<dbReference type="Pfam" id="PF13306">
    <property type="entry name" value="LRR_5"/>
    <property type="match status" value="7"/>
</dbReference>
<dbReference type="Proteomes" id="UP000005697">
    <property type="component" value="Unassembled WGS sequence"/>
</dbReference>
<dbReference type="InterPro" id="IPR032675">
    <property type="entry name" value="LRR_dom_sf"/>
</dbReference>
<dbReference type="InterPro" id="IPR053139">
    <property type="entry name" value="Surface_bspA-like"/>
</dbReference>
<dbReference type="InterPro" id="IPR026906">
    <property type="entry name" value="LRR_5"/>
</dbReference>
<evidence type="ECO:0008006" key="3">
    <source>
        <dbReference type="Google" id="ProtNLM"/>
    </source>
</evidence>
<dbReference type="RefSeq" id="WP_007366873.1">
    <property type="nucleotide sequence ID" value="NZ_GL872282.1"/>
</dbReference>